<proteinExistence type="predicted"/>
<dbReference type="AlphaFoldDB" id="A0A239H8Q3"/>
<feature type="transmembrane region" description="Helical" evidence="1">
    <location>
        <begin position="56"/>
        <end position="74"/>
    </location>
</feature>
<dbReference type="InterPro" id="IPR040884">
    <property type="entry name" value="SLATT_1"/>
</dbReference>
<keyword evidence="1" id="KW-0812">Transmembrane</keyword>
<evidence type="ECO:0000313" key="5">
    <source>
        <dbReference type="Proteomes" id="UP000198280"/>
    </source>
</evidence>
<evidence type="ECO:0000259" key="3">
    <source>
        <dbReference type="Pfam" id="PF18184"/>
    </source>
</evidence>
<dbReference type="EMBL" id="FZOF01000008">
    <property type="protein sequence ID" value="SNS77183.1"/>
    <property type="molecule type" value="Genomic_DNA"/>
</dbReference>
<evidence type="ECO:0000259" key="2">
    <source>
        <dbReference type="Pfam" id="PF18181"/>
    </source>
</evidence>
<name>A0A239H8Q3_9ACTN</name>
<feature type="domain" description="SMODS and SLOG-associating 2TM effector" evidence="3">
    <location>
        <begin position="9"/>
        <end position="160"/>
    </location>
</feature>
<keyword evidence="5" id="KW-1185">Reference proteome</keyword>
<evidence type="ECO:0000256" key="1">
    <source>
        <dbReference type="SAM" id="Phobius"/>
    </source>
</evidence>
<gene>
    <name evidence="4" type="ORF">SAMN05216252_108226</name>
</gene>
<feature type="transmembrane region" description="Helical" evidence="1">
    <location>
        <begin position="193"/>
        <end position="211"/>
    </location>
</feature>
<sequence>MVSERELLPDLFWGADRASLRGQLQTVRLSRRQLGLLTVASVFSSFDVAAGRLHWASWLAAALFAFAAWTTWVIHRHNPQALWYEGRALAESMKTLAWKYSVRADPFTPPGDERDPDALYRLQLGDVLHTFRRSRALPRHVDSGITPAMRRLRDAPLRVRHDVYLRERIRVQHEWYTVKAARCEVNGRRAGRLAMTFPLLGILFLVLRAGGWSPFDTLGFVSAITASVAAWAQLRQYSPLAAAYRVAADELELIRVQLASLDLDDPHAEHLWSQLTRDAEDAVSREHTTWQARREMRV</sequence>
<dbReference type="RefSeq" id="WP_089225076.1">
    <property type="nucleotide sequence ID" value="NZ_FZOF01000008.1"/>
</dbReference>
<dbReference type="Proteomes" id="UP000198280">
    <property type="component" value="Unassembled WGS sequence"/>
</dbReference>
<evidence type="ECO:0008006" key="6">
    <source>
        <dbReference type="Google" id="ProtNLM"/>
    </source>
</evidence>
<feature type="domain" description="SMODS and SLOG-associating 2TM effector" evidence="2">
    <location>
        <begin position="164"/>
        <end position="290"/>
    </location>
</feature>
<protein>
    <recommendedName>
        <fullName evidence="6">DUF4231 domain-containing protein</fullName>
    </recommendedName>
</protein>
<dbReference type="InterPro" id="IPR041116">
    <property type="entry name" value="SLATT_3"/>
</dbReference>
<dbReference type="Pfam" id="PF18181">
    <property type="entry name" value="SLATT_1"/>
    <property type="match status" value="1"/>
</dbReference>
<dbReference type="NCBIfam" id="NF033610">
    <property type="entry name" value="SLATT_3"/>
    <property type="match status" value="1"/>
</dbReference>
<keyword evidence="1" id="KW-0472">Membrane</keyword>
<evidence type="ECO:0000313" key="4">
    <source>
        <dbReference type="EMBL" id="SNS77183.1"/>
    </source>
</evidence>
<dbReference type="NCBIfam" id="NF033634">
    <property type="entry name" value="SLATT_1"/>
    <property type="match status" value="1"/>
</dbReference>
<dbReference type="Pfam" id="PF18184">
    <property type="entry name" value="SLATT_3"/>
    <property type="match status" value="1"/>
</dbReference>
<accession>A0A239H8Q3</accession>
<dbReference type="OrthoDB" id="9806639at2"/>
<keyword evidence="1" id="KW-1133">Transmembrane helix</keyword>
<organism evidence="4 5">
    <name type="scientific">Actinacidiphila glaucinigra</name>
    <dbReference type="NCBI Taxonomy" id="235986"/>
    <lineage>
        <taxon>Bacteria</taxon>
        <taxon>Bacillati</taxon>
        <taxon>Actinomycetota</taxon>
        <taxon>Actinomycetes</taxon>
        <taxon>Kitasatosporales</taxon>
        <taxon>Streptomycetaceae</taxon>
        <taxon>Actinacidiphila</taxon>
    </lineage>
</organism>
<reference evidence="4 5" key="1">
    <citation type="submission" date="2017-06" db="EMBL/GenBank/DDBJ databases">
        <authorList>
            <person name="Kim H.J."/>
            <person name="Triplett B.A."/>
        </authorList>
    </citation>
    <scope>NUCLEOTIDE SEQUENCE [LARGE SCALE GENOMIC DNA]</scope>
    <source>
        <strain evidence="4 5">CGMCC 4.1858</strain>
    </source>
</reference>